<reference evidence="1 2" key="1">
    <citation type="submission" date="2020-08" db="EMBL/GenBank/DDBJ databases">
        <title>Sequencing the genomes of 1000 actinobacteria strains.</title>
        <authorList>
            <person name="Klenk H.-P."/>
        </authorList>
    </citation>
    <scope>NUCLEOTIDE SEQUENCE [LARGE SCALE GENOMIC DNA]</scope>
    <source>
        <strain evidence="1 2">DSM 46659</strain>
    </source>
</reference>
<keyword evidence="2" id="KW-1185">Reference proteome</keyword>
<evidence type="ECO:0000313" key="2">
    <source>
        <dbReference type="Proteomes" id="UP000546642"/>
    </source>
</evidence>
<evidence type="ECO:0000313" key="1">
    <source>
        <dbReference type="EMBL" id="MBB6171971.1"/>
    </source>
</evidence>
<dbReference type="EMBL" id="JACHDS010000001">
    <property type="protein sequence ID" value="MBB6171971.1"/>
    <property type="molecule type" value="Genomic_DNA"/>
</dbReference>
<comment type="caution">
    <text evidence="1">The sequence shown here is derived from an EMBL/GenBank/DDBJ whole genome shotgun (WGS) entry which is preliminary data.</text>
</comment>
<dbReference type="RefSeq" id="WP_184075303.1">
    <property type="nucleotide sequence ID" value="NZ_JACHDS010000001.1"/>
</dbReference>
<accession>A0A7W9YIV0</accession>
<dbReference type="AlphaFoldDB" id="A0A7W9YIV0"/>
<organism evidence="1 2">
    <name type="scientific">Nocardiopsis mwathae</name>
    <dbReference type="NCBI Taxonomy" id="1472723"/>
    <lineage>
        <taxon>Bacteria</taxon>
        <taxon>Bacillati</taxon>
        <taxon>Actinomycetota</taxon>
        <taxon>Actinomycetes</taxon>
        <taxon>Streptosporangiales</taxon>
        <taxon>Nocardiopsidaceae</taxon>
        <taxon>Nocardiopsis</taxon>
    </lineage>
</organism>
<proteinExistence type="predicted"/>
<protein>
    <submittedName>
        <fullName evidence="1">Uncharacterized protein</fullName>
    </submittedName>
</protein>
<dbReference type="Proteomes" id="UP000546642">
    <property type="component" value="Unassembled WGS sequence"/>
</dbReference>
<name>A0A7W9YIV0_9ACTN</name>
<gene>
    <name evidence="1" type="ORF">HNR23_002031</name>
</gene>
<sequence length="243" mass="25989">MLTSSPSARFEEATRVLAADVAGALAAPERAFTLQRRVAELGENGTGLGAVRVLGTDILAPYVLGGRLPEDDDVAVIREAARAYPAPPVSPTPDLVWAARDWALRRVLARFAVDATSWEGLSPAPAVDSDSGEGIAASIGTPWPEWSVAYARLSSLALPGLVGATRTDAGRRRADLSRGMVRSMLRRDHLTAARLARWLALDHSTAPEPLLTPALEHMAMLATGEPRTLLELTIAHLLKEPKR</sequence>